<reference evidence="2" key="1">
    <citation type="submission" date="2020-06" db="EMBL/GenBank/DDBJ databases">
        <title>WGS assembly of Ceratodon purpureus strain R40.</title>
        <authorList>
            <person name="Carey S.B."/>
            <person name="Jenkins J."/>
            <person name="Shu S."/>
            <person name="Lovell J.T."/>
            <person name="Sreedasyam A."/>
            <person name="Maumus F."/>
            <person name="Tiley G.P."/>
            <person name="Fernandez-Pozo N."/>
            <person name="Barry K."/>
            <person name="Chen C."/>
            <person name="Wang M."/>
            <person name="Lipzen A."/>
            <person name="Daum C."/>
            <person name="Saski C.A."/>
            <person name="Payton A.C."/>
            <person name="Mcbreen J.C."/>
            <person name="Conrad R.E."/>
            <person name="Kollar L.M."/>
            <person name="Olsson S."/>
            <person name="Huttunen S."/>
            <person name="Landis J.B."/>
            <person name="Wickett N.J."/>
            <person name="Johnson M.G."/>
            <person name="Rensing S.A."/>
            <person name="Grimwood J."/>
            <person name="Schmutz J."/>
            <person name="Mcdaniel S.F."/>
        </authorList>
    </citation>
    <scope>NUCLEOTIDE SEQUENCE</scope>
    <source>
        <strain evidence="2">R40</strain>
    </source>
</reference>
<proteinExistence type="predicted"/>
<sequence>MASSKVTTVIVNRSGQALILRVGNQNCFAKLATIAAGGEHKVEIDVNWTYQEFSLEPVKAGLLKKIVVNSDDCCDFKRLTVTESEGKLQVDKVPRGQFSTHAPPLFHTWRTFFTLPKWIKWRFWL</sequence>
<comment type="caution">
    <text evidence="2">The sequence shown here is derived from an EMBL/GenBank/DDBJ whole genome shotgun (WGS) entry which is preliminary data.</text>
</comment>
<accession>A0A8T0IUF5</accession>
<keyword evidence="3" id="KW-1185">Reference proteome</keyword>
<dbReference type="EMBL" id="CM026422">
    <property type="protein sequence ID" value="KAG0587364.1"/>
    <property type="molecule type" value="Genomic_DNA"/>
</dbReference>
<protein>
    <recommendedName>
        <fullName evidence="1">DUF7748 domain-containing protein</fullName>
    </recommendedName>
</protein>
<dbReference type="InterPro" id="IPR056650">
    <property type="entry name" value="DUF7748"/>
</dbReference>
<evidence type="ECO:0000313" key="2">
    <source>
        <dbReference type="EMBL" id="KAG0587364.1"/>
    </source>
</evidence>
<dbReference type="Pfam" id="PF24928">
    <property type="entry name" value="DUF7748"/>
    <property type="match status" value="1"/>
</dbReference>
<evidence type="ECO:0000313" key="3">
    <source>
        <dbReference type="Proteomes" id="UP000822688"/>
    </source>
</evidence>
<name>A0A8T0IUF5_CERPU</name>
<dbReference type="PANTHER" id="PTHR48468:SF1">
    <property type="entry name" value="PLASTOCYANIN-LIKE DOMAIN-CONTAINING PROTEIN"/>
    <property type="match status" value="1"/>
</dbReference>
<gene>
    <name evidence="2" type="ORF">KC19_2G159200</name>
</gene>
<dbReference type="PANTHER" id="PTHR48468">
    <property type="entry name" value="PLASTOCYANIN-LIKE DOMAIN-CONTAINING PROTEIN"/>
    <property type="match status" value="1"/>
</dbReference>
<feature type="domain" description="DUF7748" evidence="1">
    <location>
        <begin position="6"/>
        <end position="95"/>
    </location>
</feature>
<evidence type="ECO:0000259" key="1">
    <source>
        <dbReference type="Pfam" id="PF24928"/>
    </source>
</evidence>
<dbReference type="AlphaFoldDB" id="A0A8T0IUF5"/>
<organism evidence="2 3">
    <name type="scientific">Ceratodon purpureus</name>
    <name type="common">Fire moss</name>
    <name type="synonym">Dicranum purpureum</name>
    <dbReference type="NCBI Taxonomy" id="3225"/>
    <lineage>
        <taxon>Eukaryota</taxon>
        <taxon>Viridiplantae</taxon>
        <taxon>Streptophyta</taxon>
        <taxon>Embryophyta</taxon>
        <taxon>Bryophyta</taxon>
        <taxon>Bryophytina</taxon>
        <taxon>Bryopsida</taxon>
        <taxon>Dicranidae</taxon>
        <taxon>Pseudoditrichales</taxon>
        <taxon>Ditrichaceae</taxon>
        <taxon>Ceratodon</taxon>
    </lineage>
</organism>
<dbReference type="Proteomes" id="UP000822688">
    <property type="component" value="Chromosome 2"/>
</dbReference>